<reference evidence="2" key="1">
    <citation type="journal article" date="2016" name="Front. Microbiol.">
        <title>Genome Sequence of the Piezophilic, Mesophilic Sulfate-Reducing Bacterium Desulfovibrio indicus J2T.</title>
        <authorList>
            <person name="Cao J."/>
            <person name="Maignien L."/>
            <person name="Shao Z."/>
            <person name="Alain K."/>
            <person name="Jebbar M."/>
        </authorList>
    </citation>
    <scope>NUCLEOTIDE SEQUENCE</scope>
    <source>
        <strain evidence="2">NBRC 103626</strain>
    </source>
</reference>
<protein>
    <submittedName>
        <fullName evidence="2">Uncharacterized protein</fullName>
    </submittedName>
</protein>
<dbReference type="Proteomes" id="UP001055108">
    <property type="component" value="Unassembled WGS sequence"/>
</dbReference>
<feature type="region of interest" description="Disordered" evidence="1">
    <location>
        <begin position="36"/>
        <end position="57"/>
    </location>
</feature>
<keyword evidence="3" id="KW-1185">Reference proteome</keyword>
<evidence type="ECO:0000313" key="3">
    <source>
        <dbReference type="Proteomes" id="UP001055108"/>
    </source>
</evidence>
<gene>
    <name evidence="2" type="ORF">NBEOAGPD_2211</name>
</gene>
<proteinExistence type="predicted"/>
<evidence type="ECO:0000256" key="1">
    <source>
        <dbReference type="SAM" id="MobiDB-lite"/>
    </source>
</evidence>
<comment type="caution">
    <text evidence="2">The sequence shown here is derived from an EMBL/GenBank/DDBJ whole genome shotgun (WGS) entry which is preliminary data.</text>
</comment>
<dbReference type="EMBL" id="BPQM01000048">
    <property type="protein sequence ID" value="GJD78991.1"/>
    <property type="molecule type" value="Genomic_DNA"/>
</dbReference>
<dbReference type="AlphaFoldDB" id="A0AA37MBZ7"/>
<name>A0AA37MBZ7_9HYPH</name>
<evidence type="ECO:0000313" key="2">
    <source>
        <dbReference type="EMBL" id="GJD78991.1"/>
    </source>
</evidence>
<organism evidence="2 3">
    <name type="scientific">Methylobacterium gregans</name>
    <dbReference type="NCBI Taxonomy" id="374424"/>
    <lineage>
        <taxon>Bacteria</taxon>
        <taxon>Pseudomonadati</taxon>
        <taxon>Pseudomonadota</taxon>
        <taxon>Alphaproteobacteria</taxon>
        <taxon>Hyphomicrobiales</taxon>
        <taxon>Methylobacteriaceae</taxon>
        <taxon>Methylobacterium</taxon>
    </lineage>
</organism>
<reference evidence="2" key="2">
    <citation type="submission" date="2021-08" db="EMBL/GenBank/DDBJ databases">
        <authorList>
            <person name="Tani A."/>
            <person name="Ola A."/>
            <person name="Ogura Y."/>
            <person name="Katsura K."/>
            <person name="Hayashi T."/>
        </authorList>
    </citation>
    <scope>NUCLEOTIDE SEQUENCE</scope>
    <source>
        <strain evidence="2">NBRC 103626</strain>
    </source>
</reference>
<sequence length="91" mass="9549">MSQFQDPCACPECGAGASRTLLRAPAITGMAPTRRTALPSNEHDVSSQRATKARHPTGCGCCVRRWPIPSALSLSGGHVFSSNSPVRLSGQ</sequence>
<accession>A0AA37MBZ7</accession>